<evidence type="ECO:0000256" key="4">
    <source>
        <dbReference type="ARBA" id="ARBA00023228"/>
    </source>
</evidence>
<dbReference type="GO" id="GO:0071986">
    <property type="term" value="C:Ragulator complex"/>
    <property type="evidence" value="ECO:0007669"/>
    <property type="project" value="InterPro"/>
</dbReference>
<dbReference type="Ensembl" id="ENSOMET00000028195.1">
    <property type="protein sequence ID" value="ENSOMEP00000019063.1"/>
    <property type="gene ID" value="ENSOMEG00000020846.1"/>
</dbReference>
<feature type="compositionally biased region" description="Low complexity" evidence="7">
    <location>
        <begin position="53"/>
        <end position="67"/>
    </location>
</feature>
<comment type="function">
    <text evidence="6">As part of the Ragulator complex it is involved in amino acid sensing and activation of mTORC1, a signaling complex promoting cell growth in response to growth factors, energy levels, and amino acids. Activated by amino acids through a mechanism involving the lysosomal V-ATPase, the Ragulator plays a dual role for the small GTPases Rag (RagA/RRAGA, RagB/RRAGB, RagC/RRAGC and/or RagD/RRAGD): it (1) acts as a guanine nucleotide exchange factor (GEF), activating the small GTPases Rag and (2) mediates recruitment of Rag GTPases to the lysosome membrane. Activated Ragulator and Rag GTPases function as a scaffold recruiting mTORC1 to lysosomes where it is in turn activated.</text>
</comment>
<dbReference type="InterPro" id="IPR034601">
    <property type="entry name" value="LAMTOR4"/>
</dbReference>
<name>A0A3B3CMF8_ORYME</name>
<proteinExistence type="inferred from homology"/>
<dbReference type="GO" id="GO:0005764">
    <property type="term" value="C:lysosome"/>
    <property type="evidence" value="ECO:0007669"/>
    <property type="project" value="UniProtKB-SubCell"/>
</dbReference>
<comment type="similarity">
    <text evidence="2">Belongs to the LAMTOR4 family.</text>
</comment>
<protein>
    <recommendedName>
        <fullName evidence="3">Ragulator complex protein LAMTOR4</fullName>
    </recommendedName>
    <alternativeName>
        <fullName evidence="5">Late endosomal/lysosomal adaptor and MAPK and MTOR activator 4</fullName>
    </alternativeName>
</protein>
<evidence type="ECO:0000256" key="1">
    <source>
        <dbReference type="ARBA" id="ARBA00004371"/>
    </source>
</evidence>
<comment type="subcellular location">
    <subcellularLocation>
        <location evidence="1">Lysosome</location>
    </subcellularLocation>
</comment>
<dbReference type="AlphaFoldDB" id="A0A3B3CMF8"/>
<dbReference type="Proteomes" id="UP000261560">
    <property type="component" value="Unplaced"/>
</dbReference>
<evidence type="ECO:0000256" key="7">
    <source>
        <dbReference type="SAM" id="MobiDB-lite"/>
    </source>
</evidence>
<dbReference type="PANTHER" id="PTHR33967">
    <property type="entry name" value="RAGULATOR COMPLEX PROTEIN LAMTOR4"/>
    <property type="match status" value="1"/>
</dbReference>
<dbReference type="PaxDb" id="30732-ENSOMEP00000019063"/>
<evidence type="ECO:0000256" key="3">
    <source>
        <dbReference type="ARBA" id="ARBA00016098"/>
    </source>
</evidence>
<reference evidence="8" key="1">
    <citation type="submission" date="2025-08" db="UniProtKB">
        <authorList>
            <consortium name="Ensembl"/>
        </authorList>
    </citation>
    <scope>IDENTIFICATION</scope>
</reference>
<sequence>MSVGGAYGVVLFSNVVKSLLLKAFFCSFNEFSCFEEGGGGPEVRMKASKAPPSSLRQQSRAGSSSGRMVSALSVSEPLVRTEPDACCVQSTAALTAGLDRIPDQLGYLVISEDGVLASAGELENDEHTAGVIMQMVRTANRFRLPGAAEVPFKRMSVVLEDFVLAVTVSGQKVFVVKRQHAHPEHVMA</sequence>
<evidence type="ECO:0000256" key="5">
    <source>
        <dbReference type="ARBA" id="ARBA00032690"/>
    </source>
</evidence>
<keyword evidence="4" id="KW-0458">Lysosome</keyword>
<dbReference type="GO" id="GO:0005085">
    <property type="term" value="F:guanyl-nucleotide exchange factor activity"/>
    <property type="evidence" value="ECO:0007669"/>
    <property type="project" value="TreeGrafter"/>
</dbReference>
<dbReference type="PANTHER" id="PTHR33967:SF1">
    <property type="entry name" value="RAGULATOR COMPLEX PROTEIN LAMTOR4"/>
    <property type="match status" value="1"/>
</dbReference>
<reference evidence="8" key="2">
    <citation type="submission" date="2025-09" db="UniProtKB">
        <authorList>
            <consortium name="Ensembl"/>
        </authorList>
    </citation>
    <scope>IDENTIFICATION</scope>
</reference>
<dbReference type="GO" id="GO:0071230">
    <property type="term" value="P:cellular response to amino acid stimulus"/>
    <property type="evidence" value="ECO:0007669"/>
    <property type="project" value="InterPro"/>
</dbReference>
<evidence type="ECO:0000256" key="6">
    <source>
        <dbReference type="ARBA" id="ARBA00045571"/>
    </source>
</evidence>
<organism evidence="8 9">
    <name type="scientific">Oryzias melastigma</name>
    <name type="common">Marine medaka</name>
    <dbReference type="NCBI Taxonomy" id="30732"/>
    <lineage>
        <taxon>Eukaryota</taxon>
        <taxon>Metazoa</taxon>
        <taxon>Chordata</taxon>
        <taxon>Craniata</taxon>
        <taxon>Vertebrata</taxon>
        <taxon>Euteleostomi</taxon>
        <taxon>Actinopterygii</taxon>
        <taxon>Neopterygii</taxon>
        <taxon>Teleostei</taxon>
        <taxon>Neoteleostei</taxon>
        <taxon>Acanthomorphata</taxon>
        <taxon>Ovalentaria</taxon>
        <taxon>Atherinomorphae</taxon>
        <taxon>Beloniformes</taxon>
        <taxon>Adrianichthyidae</taxon>
        <taxon>Oryziinae</taxon>
        <taxon>Oryzias</taxon>
    </lineage>
</organism>
<keyword evidence="9" id="KW-1185">Reference proteome</keyword>
<evidence type="ECO:0000313" key="8">
    <source>
        <dbReference type="Ensembl" id="ENSOMEP00000019063.1"/>
    </source>
</evidence>
<feature type="region of interest" description="Disordered" evidence="7">
    <location>
        <begin position="43"/>
        <end position="68"/>
    </location>
</feature>
<accession>A0A3B3CMF8</accession>
<evidence type="ECO:0000313" key="9">
    <source>
        <dbReference type="Proteomes" id="UP000261560"/>
    </source>
</evidence>
<dbReference type="STRING" id="30732.ENSOMEP00000019063"/>
<dbReference type="GeneTree" id="ENSGT00390000016053"/>
<dbReference type="GO" id="GO:0032008">
    <property type="term" value="P:positive regulation of TOR signaling"/>
    <property type="evidence" value="ECO:0007669"/>
    <property type="project" value="InterPro"/>
</dbReference>
<evidence type="ECO:0000256" key="2">
    <source>
        <dbReference type="ARBA" id="ARBA00010627"/>
    </source>
</evidence>